<gene>
    <name evidence="1" type="ORF">ILUMI_05048</name>
</gene>
<reference evidence="1" key="1">
    <citation type="submission" date="2019-08" db="EMBL/GenBank/DDBJ databases">
        <title>The genome of the North American firefly Photinus pyralis.</title>
        <authorList>
            <consortium name="Photinus pyralis genome working group"/>
            <person name="Fallon T.R."/>
            <person name="Sander Lower S.E."/>
            <person name="Weng J.-K."/>
        </authorList>
    </citation>
    <scope>NUCLEOTIDE SEQUENCE</scope>
    <source>
        <strain evidence="1">TRF0915ILg1</strain>
        <tissue evidence="1">Whole body</tissue>
    </source>
</reference>
<proteinExistence type="predicted"/>
<organism evidence="1 2">
    <name type="scientific">Ignelater luminosus</name>
    <name type="common">Cucubano</name>
    <name type="synonym">Pyrophorus luminosus</name>
    <dbReference type="NCBI Taxonomy" id="2038154"/>
    <lineage>
        <taxon>Eukaryota</taxon>
        <taxon>Metazoa</taxon>
        <taxon>Ecdysozoa</taxon>
        <taxon>Arthropoda</taxon>
        <taxon>Hexapoda</taxon>
        <taxon>Insecta</taxon>
        <taxon>Pterygota</taxon>
        <taxon>Neoptera</taxon>
        <taxon>Endopterygota</taxon>
        <taxon>Coleoptera</taxon>
        <taxon>Polyphaga</taxon>
        <taxon>Elateriformia</taxon>
        <taxon>Elateroidea</taxon>
        <taxon>Elateridae</taxon>
        <taxon>Agrypninae</taxon>
        <taxon>Pyrophorini</taxon>
        <taxon>Ignelater</taxon>
    </lineage>
</organism>
<name>A0A8K0GKH8_IGNLU</name>
<comment type="caution">
    <text evidence="1">The sequence shown here is derived from an EMBL/GenBank/DDBJ whole genome shotgun (WGS) entry which is preliminary data.</text>
</comment>
<dbReference type="AlphaFoldDB" id="A0A8K0GKH8"/>
<accession>A0A8K0GKH8</accession>
<evidence type="ECO:0000313" key="2">
    <source>
        <dbReference type="Proteomes" id="UP000801492"/>
    </source>
</evidence>
<evidence type="ECO:0000313" key="1">
    <source>
        <dbReference type="EMBL" id="KAF2901138.1"/>
    </source>
</evidence>
<sequence>MDVQVYKFSSNEYRFFPVTVSLNVCAEYFRNSCDVKTILARVSNMNLCNMKKGYYYIKDGLPDYSKFPPHIPRGLYKMSFEYKYYEKYYAKLDFYGEVKDKPIDWKKIPKRRN</sequence>
<keyword evidence="2" id="KW-1185">Reference proteome</keyword>
<dbReference type="EMBL" id="VTPC01001840">
    <property type="protein sequence ID" value="KAF2901138.1"/>
    <property type="molecule type" value="Genomic_DNA"/>
</dbReference>
<dbReference type="OrthoDB" id="7925769at2759"/>
<protein>
    <submittedName>
        <fullName evidence="1">Uncharacterized protein</fullName>
    </submittedName>
</protein>
<dbReference type="Pfam" id="PF06477">
    <property type="entry name" value="DUF1091"/>
    <property type="match status" value="1"/>
</dbReference>
<dbReference type="Proteomes" id="UP000801492">
    <property type="component" value="Unassembled WGS sequence"/>
</dbReference>
<dbReference type="InterPro" id="IPR010512">
    <property type="entry name" value="DUF1091"/>
</dbReference>